<comment type="caution">
    <text evidence="4">The sequence shown here is derived from an EMBL/GenBank/DDBJ whole genome shotgun (WGS) entry which is preliminary data.</text>
</comment>
<dbReference type="PANTHER" id="PTHR24363:SF7">
    <property type="entry name" value="SERINE_THREONINE-PROTEIN KINASE-LIKE PROTEIN E"/>
    <property type="match status" value="1"/>
</dbReference>
<name>A0AAP5I404_9CYAN</name>
<evidence type="ECO:0000313" key="4">
    <source>
        <dbReference type="EMBL" id="MDR9894652.1"/>
    </source>
</evidence>
<dbReference type="AlphaFoldDB" id="A0AAP5I404"/>
<dbReference type="CDD" id="cd14014">
    <property type="entry name" value="STKc_PknB_like"/>
    <property type="match status" value="1"/>
</dbReference>
<evidence type="ECO:0000256" key="2">
    <source>
        <dbReference type="ARBA" id="ARBA00022840"/>
    </source>
</evidence>
<keyword evidence="1" id="KW-0547">Nucleotide-binding</keyword>
<keyword evidence="4" id="KW-0418">Kinase</keyword>
<evidence type="ECO:0000256" key="1">
    <source>
        <dbReference type="ARBA" id="ARBA00022741"/>
    </source>
</evidence>
<dbReference type="SMART" id="SM00220">
    <property type="entry name" value="S_TKc"/>
    <property type="match status" value="1"/>
</dbReference>
<gene>
    <name evidence="4" type="ORF">G7B40_008725</name>
</gene>
<dbReference type="InterPro" id="IPR011009">
    <property type="entry name" value="Kinase-like_dom_sf"/>
</dbReference>
<dbReference type="Gene3D" id="1.10.510.10">
    <property type="entry name" value="Transferase(Phosphotransferase) domain 1"/>
    <property type="match status" value="1"/>
</dbReference>
<proteinExistence type="predicted"/>
<dbReference type="Proteomes" id="UP000667802">
    <property type="component" value="Unassembled WGS sequence"/>
</dbReference>
<sequence length="470" mass="52876">MDQLINQVLRDRYCVESMLGRKTGRRTFLATDLQTLVPVVIKLLLFGPDFTWDDLKLFEREARTLQSLNHPAISQYIDSFEIDTELGKGFALVQSYIQAPSLQNWVETGRTFSEEELKAIAKQLLSILDYLHCRHPPVIHRDIKPSNILLSDRSGNSPGQVYLIDFGSVQTSVQGGTVTVVGTYGYMPPEQFGGRATPASDLYSVGSTLIYLATGEHPSNLPQKDLRIEFEQLISMSTSFTSWIQWLIEPNLSTRAASAKSALEADFYQHFQPVVSKVAGSSLKKRFSLKSNSPESSIQLKKTTTTLKINVPRSQLHVTSSDSSSSGCSLIFIPLVMLAFSGLWQFFFPTLILALVLSCFQHVDTEPYDVTFKLEGSLIYVDLFSIGSKNLNRSKNLKLSRIFSQERLESLSAGPNLPKYQLNIDFRRRGRRGDGFYITGNRAEIQWLCDELNEWTGLEIEYKNSTSGHP</sequence>
<dbReference type="GO" id="GO:0005524">
    <property type="term" value="F:ATP binding"/>
    <property type="evidence" value="ECO:0007669"/>
    <property type="project" value="UniProtKB-KW"/>
</dbReference>
<dbReference type="PROSITE" id="PS00108">
    <property type="entry name" value="PROTEIN_KINASE_ST"/>
    <property type="match status" value="1"/>
</dbReference>
<dbReference type="Gene3D" id="3.30.200.20">
    <property type="entry name" value="Phosphorylase Kinase, domain 1"/>
    <property type="match status" value="1"/>
</dbReference>
<dbReference type="SUPFAM" id="SSF56112">
    <property type="entry name" value="Protein kinase-like (PK-like)"/>
    <property type="match status" value="1"/>
</dbReference>
<reference evidence="5" key="1">
    <citation type="journal article" date="2021" name="Science">
        <title>Hunting the eagle killer: A cyanobacterial neurotoxin causes vacuolar myelinopathy.</title>
        <authorList>
            <person name="Breinlinger S."/>
            <person name="Phillips T.J."/>
            <person name="Haram B.N."/>
            <person name="Mares J."/>
            <person name="Martinez Yerena J.A."/>
            <person name="Hrouzek P."/>
            <person name="Sobotka R."/>
            <person name="Henderson W.M."/>
            <person name="Schmieder P."/>
            <person name="Williams S.M."/>
            <person name="Lauderdale J.D."/>
            <person name="Wilde H.D."/>
            <person name="Gerrin W."/>
            <person name="Kust A."/>
            <person name="Washington J.W."/>
            <person name="Wagner C."/>
            <person name="Geier B."/>
            <person name="Liebeke M."/>
            <person name="Enke H."/>
            <person name="Niedermeyer T.H.J."/>
            <person name="Wilde S.B."/>
        </authorList>
    </citation>
    <scope>NUCLEOTIDE SEQUENCE [LARGE SCALE GENOMIC DNA]</scope>
    <source>
        <strain evidence="5">Thurmond2011</strain>
    </source>
</reference>
<dbReference type="EMBL" id="JAALHA020000003">
    <property type="protein sequence ID" value="MDR9894652.1"/>
    <property type="molecule type" value="Genomic_DNA"/>
</dbReference>
<keyword evidence="5" id="KW-1185">Reference proteome</keyword>
<dbReference type="GO" id="GO:0004674">
    <property type="term" value="F:protein serine/threonine kinase activity"/>
    <property type="evidence" value="ECO:0007669"/>
    <property type="project" value="UniProtKB-KW"/>
</dbReference>
<feature type="domain" description="Protein kinase" evidence="3">
    <location>
        <begin position="13"/>
        <end position="268"/>
    </location>
</feature>
<evidence type="ECO:0000259" key="3">
    <source>
        <dbReference type="PROSITE" id="PS50011"/>
    </source>
</evidence>
<dbReference type="RefSeq" id="WP_208345014.1">
    <property type="nucleotide sequence ID" value="NZ_CAWQFN010000569.1"/>
</dbReference>
<dbReference type="InterPro" id="IPR008271">
    <property type="entry name" value="Ser/Thr_kinase_AS"/>
</dbReference>
<dbReference type="PANTHER" id="PTHR24363">
    <property type="entry name" value="SERINE/THREONINE PROTEIN KINASE"/>
    <property type="match status" value="1"/>
</dbReference>
<accession>A0AAP5I404</accession>
<evidence type="ECO:0000313" key="5">
    <source>
        <dbReference type="Proteomes" id="UP000667802"/>
    </source>
</evidence>
<protein>
    <submittedName>
        <fullName evidence="4">Serine/threonine protein kinase</fullName>
    </submittedName>
</protein>
<keyword evidence="2" id="KW-0067">ATP-binding</keyword>
<keyword evidence="4" id="KW-0723">Serine/threonine-protein kinase</keyword>
<dbReference type="Pfam" id="PF00069">
    <property type="entry name" value="Pkinase"/>
    <property type="match status" value="1"/>
</dbReference>
<dbReference type="PROSITE" id="PS50011">
    <property type="entry name" value="PROTEIN_KINASE_DOM"/>
    <property type="match status" value="1"/>
</dbReference>
<organism evidence="4 5">
    <name type="scientific">Aetokthonos hydrillicola Thurmond2011</name>
    <dbReference type="NCBI Taxonomy" id="2712845"/>
    <lineage>
        <taxon>Bacteria</taxon>
        <taxon>Bacillati</taxon>
        <taxon>Cyanobacteriota</taxon>
        <taxon>Cyanophyceae</taxon>
        <taxon>Nostocales</taxon>
        <taxon>Hapalosiphonaceae</taxon>
        <taxon>Aetokthonos</taxon>
    </lineage>
</organism>
<dbReference type="InterPro" id="IPR000719">
    <property type="entry name" value="Prot_kinase_dom"/>
</dbReference>
<keyword evidence="4" id="KW-0808">Transferase</keyword>